<organism evidence="8 9">
    <name type="scientific">Gigaspora rosea</name>
    <dbReference type="NCBI Taxonomy" id="44941"/>
    <lineage>
        <taxon>Eukaryota</taxon>
        <taxon>Fungi</taxon>
        <taxon>Fungi incertae sedis</taxon>
        <taxon>Mucoromycota</taxon>
        <taxon>Glomeromycotina</taxon>
        <taxon>Glomeromycetes</taxon>
        <taxon>Diversisporales</taxon>
        <taxon>Gigasporaceae</taxon>
        <taxon>Gigaspora</taxon>
    </lineage>
</organism>
<dbReference type="PROSITE" id="PS50293">
    <property type="entry name" value="TPR_REGION"/>
    <property type="match status" value="1"/>
</dbReference>
<keyword evidence="5" id="KW-0802">TPR repeat</keyword>
<dbReference type="Gene3D" id="1.10.510.10">
    <property type="entry name" value="Transferase(Phosphotransferase) domain 1"/>
    <property type="match status" value="1"/>
</dbReference>
<keyword evidence="3 8" id="KW-0418">Kinase</keyword>
<keyword evidence="4" id="KW-0067">ATP-binding</keyword>
<comment type="caution">
    <text evidence="8">The sequence shown here is derived from an EMBL/GenBank/DDBJ whole genome shotgun (WGS) entry which is preliminary data.</text>
</comment>
<dbReference type="SMART" id="SM00028">
    <property type="entry name" value="TPR"/>
    <property type="match status" value="4"/>
</dbReference>
<keyword evidence="9" id="KW-1185">Reference proteome</keyword>
<evidence type="ECO:0000256" key="3">
    <source>
        <dbReference type="ARBA" id="ARBA00022777"/>
    </source>
</evidence>
<evidence type="ECO:0000259" key="7">
    <source>
        <dbReference type="PROSITE" id="PS50011"/>
    </source>
</evidence>
<dbReference type="InterPro" id="IPR001245">
    <property type="entry name" value="Ser-Thr/Tyr_kinase_cat_dom"/>
</dbReference>
<name>A0A397VGP0_9GLOM</name>
<dbReference type="Gene3D" id="1.25.40.10">
    <property type="entry name" value="Tetratricopeptide repeat domain"/>
    <property type="match status" value="2"/>
</dbReference>
<feature type="transmembrane region" description="Helical" evidence="6">
    <location>
        <begin position="270"/>
        <end position="290"/>
    </location>
</feature>
<keyword evidence="6" id="KW-0812">Transmembrane</keyword>
<dbReference type="InterPro" id="IPR019734">
    <property type="entry name" value="TPR_rpt"/>
</dbReference>
<evidence type="ECO:0000256" key="5">
    <source>
        <dbReference type="PROSITE-ProRule" id="PRU00339"/>
    </source>
</evidence>
<evidence type="ECO:0000313" key="8">
    <source>
        <dbReference type="EMBL" id="RIB20169.1"/>
    </source>
</evidence>
<dbReference type="OrthoDB" id="346907at2759"/>
<dbReference type="InterPro" id="IPR051681">
    <property type="entry name" value="Ser/Thr_Kinases-Pseudokinases"/>
</dbReference>
<sequence>MYALKSLNTNLSLGRKEIKKFIRELKILNDINHNNIIKLYGVSRFSQTDNLVMVLQFANDGNLRNYLKGKWKDGKFKISWTKVIEFAIKITDGLNYLHENGIIHRDLHSNNILINGYEILIADFGISKEIDNNSISSSQVQGMPAYVDPRYFNGNFKPDKKIDIYSLGVLLWELTSGIPPFHQLIPTVIIRKIWEGNRENPIANTPSYYVKLFKKCCSSNPYSRPTTKEILITLNILAKLDRQSTTVKNYCNKNVVRSRIRNNFNNKRCAVFLGILMMLFIIVRNIMFALKIREETYQKIEGLEDALVDLNKLLEIDPNNAFALRNRASAYQMMGRYNEALEDLNILLEIKPNGVNALKIRGEIYRDLKRYKDALRDLNKSLEIDPQDAFALKVRSAIYRSMGKYKEALTDLIKFFEIANSSFTKFWYIIFILISYCLSNFHAQ</sequence>
<dbReference type="AlphaFoldDB" id="A0A397VGP0"/>
<dbReference type="SUPFAM" id="SSF48452">
    <property type="entry name" value="TPR-like"/>
    <property type="match status" value="1"/>
</dbReference>
<dbReference type="Pfam" id="PF13424">
    <property type="entry name" value="TPR_12"/>
    <property type="match status" value="1"/>
</dbReference>
<evidence type="ECO:0000313" key="9">
    <source>
        <dbReference type="Proteomes" id="UP000266673"/>
    </source>
</evidence>
<feature type="repeat" description="TPR" evidence="5">
    <location>
        <begin position="321"/>
        <end position="354"/>
    </location>
</feature>
<evidence type="ECO:0000256" key="6">
    <source>
        <dbReference type="SAM" id="Phobius"/>
    </source>
</evidence>
<gene>
    <name evidence="8" type="ORF">C2G38_2244720</name>
</gene>
<keyword evidence="2" id="KW-0547">Nucleotide-binding</keyword>
<dbReference type="PROSITE" id="PS50011">
    <property type="entry name" value="PROTEIN_KINASE_DOM"/>
    <property type="match status" value="1"/>
</dbReference>
<dbReference type="PANTHER" id="PTHR44329:SF288">
    <property type="entry name" value="MITOGEN-ACTIVATED PROTEIN KINASE KINASE KINASE 20"/>
    <property type="match status" value="1"/>
</dbReference>
<dbReference type="PANTHER" id="PTHR44329">
    <property type="entry name" value="SERINE/THREONINE-PROTEIN KINASE TNNI3K-RELATED"/>
    <property type="match status" value="1"/>
</dbReference>
<dbReference type="Proteomes" id="UP000266673">
    <property type="component" value="Unassembled WGS sequence"/>
</dbReference>
<dbReference type="PROSITE" id="PS50005">
    <property type="entry name" value="TPR"/>
    <property type="match status" value="2"/>
</dbReference>
<dbReference type="STRING" id="44941.A0A397VGP0"/>
<evidence type="ECO:0000256" key="1">
    <source>
        <dbReference type="ARBA" id="ARBA00022679"/>
    </source>
</evidence>
<proteinExistence type="predicted"/>
<evidence type="ECO:0000256" key="4">
    <source>
        <dbReference type="ARBA" id="ARBA00022840"/>
    </source>
</evidence>
<feature type="repeat" description="TPR" evidence="5">
    <location>
        <begin position="355"/>
        <end position="388"/>
    </location>
</feature>
<feature type="transmembrane region" description="Helical" evidence="6">
    <location>
        <begin position="426"/>
        <end position="443"/>
    </location>
</feature>
<dbReference type="InterPro" id="IPR011009">
    <property type="entry name" value="Kinase-like_dom_sf"/>
</dbReference>
<keyword evidence="6" id="KW-1133">Transmembrane helix</keyword>
<keyword evidence="6" id="KW-0472">Membrane</keyword>
<dbReference type="EMBL" id="QKWP01000432">
    <property type="protein sequence ID" value="RIB20169.1"/>
    <property type="molecule type" value="Genomic_DNA"/>
</dbReference>
<protein>
    <submittedName>
        <fullName evidence="8">Kinase-like domain-containing protein</fullName>
    </submittedName>
</protein>
<dbReference type="GO" id="GO:0004674">
    <property type="term" value="F:protein serine/threonine kinase activity"/>
    <property type="evidence" value="ECO:0007669"/>
    <property type="project" value="TreeGrafter"/>
</dbReference>
<dbReference type="InterPro" id="IPR000719">
    <property type="entry name" value="Prot_kinase_dom"/>
</dbReference>
<keyword evidence="1" id="KW-0808">Transferase</keyword>
<dbReference type="SUPFAM" id="SSF56112">
    <property type="entry name" value="Protein kinase-like (PK-like)"/>
    <property type="match status" value="1"/>
</dbReference>
<dbReference type="InterPro" id="IPR011990">
    <property type="entry name" value="TPR-like_helical_dom_sf"/>
</dbReference>
<reference evidence="8 9" key="1">
    <citation type="submission" date="2018-06" db="EMBL/GenBank/DDBJ databases">
        <title>Comparative genomics reveals the genomic features of Rhizophagus irregularis, R. cerebriforme, R. diaphanum and Gigaspora rosea, and their symbiotic lifestyle signature.</title>
        <authorList>
            <person name="Morin E."/>
            <person name="San Clemente H."/>
            <person name="Chen E.C.H."/>
            <person name="De La Providencia I."/>
            <person name="Hainaut M."/>
            <person name="Kuo A."/>
            <person name="Kohler A."/>
            <person name="Murat C."/>
            <person name="Tang N."/>
            <person name="Roy S."/>
            <person name="Loubradou J."/>
            <person name="Henrissat B."/>
            <person name="Grigoriev I.V."/>
            <person name="Corradi N."/>
            <person name="Roux C."/>
            <person name="Martin F.M."/>
        </authorList>
    </citation>
    <scope>NUCLEOTIDE SEQUENCE [LARGE SCALE GENOMIC DNA]</scope>
    <source>
        <strain evidence="8 9">DAOM 194757</strain>
    </source>
</reference>
<dbReference type="PRINTS" id="PR00109">
    <property type="entry name" value="TYRKINASE"/>
</dbReference>
<dbReference type="Pfam" id="PF00069">
    <property type="entry name" value="Pkinase"/>
    <property type="match status" value="1"/>
</dbReference>
<evidence type="ECO:0000256" key="2">
    <source>
        <dbReference type="ARBA" id="ARBA00022741"/>
    </source>
</evidence>
<dbReference type="GO" id="GO:0005524">
    <property type="term" value="F:ATP binding"/>
    <property type="evidence" value="ECO:0007669"/>
    <property type="project" value="UniProtKB-KW"/>
</dbReference>
<feature type="domain" description="Protein kinase" evidence="7">
    <location>
        <begin position="1"/>
        <end position="237"/>
    </location>
</feature>
<accession>A0A397VGP0</accession>